<sequence>MDSFRKSRNNRRGRNFRKGKYITDQSRNDRKCYECGKYGHIANRAVTDLDRFFSDFQNLQTEKRNLEVKLEVGEVEKDLLYEEIHELKFVLQNSLNKSNSSKISSKKVSSNKNSSNGNYFSCNQSYKSIDSRTNSNDSISE</sequence>
<dbReference type="SUPFAM" id="SSF57756">
    <property type="entry name" value="Retrovirus zinc finger-like domains"/>
    <property type="match status" value="1"/>
</dbReference>
<evidence type="ECO:0008006" key="5">
    <source>
        <dbReference type="Google" id="ProtNLM"/>
    </source>
</evidence>
<keyword evidence="1" id="KW-0175">Coiled coil</keyword>
<evidence type="ECO:0000256" key="1">
    <source>
        <dbReference type="SAM" id="Coils"/>
    </source>
</evidence>
<dbReference type="EMBL" id="JACXVP010000007">
    <property type="protein sequence ID" value="KAG5596098.1"/>
    <property type="molecule type" value="Genomic_DNA"/>
</dbReference>
<gene>
    <name evidence="3" type="ORF">H5410_037330</name>
</gene>
<dbReference type="Proteomes" id="UP000824120">
    <property type="component" value="Chromosome 7"/>
</dbReference>
<feature type="compositionally biased region" description="Polar residues" evidence="2">
    <location>
        <begin position="119"/>
        <end position="141"/>
    </location>
</feature>
<feature type="coiled-coil region" evidence="1">
    <location>
        <begin position="49"/>
        <end position="76"/>
    </location>
</feature>
<feature type="region of interest" description="Disordered" evidence="2">
    <location>
        <begin position="1"/>
        <end position="21"/>
    </location>
</feature>
<reference evidence="3 4" key="1">
    <citation type="submission" date="2020-09" db="EMBL/GenBank/DDBJ databases">
        <title>De no assembly of potato wild relative species, Solanum commersonii.</title>
        <authorList>
            <person name="Cho K."/>
        </authorList>
    </citation>
    <scope>NUCLEOTIDE SEQUENCE [LARGE SCALE GENOMIC DNA]</scope>
    <source>
        <strain evidence="3">LZ3.2</strain>
        <tissue evidence="3">Leaf</tissue>
    </source>
</reference>
<accession>A0A9J5Y7Q0</accession>
<dbReference type="InterPro" id="IPR036875">
    <property type="entry name" value="Znf_CCHC_sf"/>
</dbReference>
<dbReference type="GO" id="GO:0008270">
    <property type="term" value="F:zinc ion binding"/>
    <property type="evidence" value="ECO:0007669"/>
    <property type="project" value="InterPro"/>
</dbReference>
<feature type="region of interest" description="Disordered" evidence="2">
    <location>
        <begin position="97"/>
        <end position="141"/>
    </location>
</feature>
<evidence type="ECO:0000313" key="4">
    <source>
        <dbReference type="Proteomes" id="UP000824120"/>
    </source>
</evidence>
<evidence type="ECO:0000256" key="2">
    <source>
        <dbReference type="SAM" id="MobiDB-lite"/>
    </source>
</evidence>
<comment type="caution">
    <text evidence="3">The sequence shown here is derived from an EMBL/GenBank/DDBJ whole genome shotgun (WGS) entry which is preliminary data.</text>
</comment>
<dbReference type="AlphaFoldDB" id="A0A9J5Y7Q0"/>
<name>A0A9J5Y7Q0_SOLCO</name>
<evidence type="ECO:0000313" key="3">
    <source>
        <dbReference type="EMBL" id="KAG5596098.1"/>
    </source>
</evidence>
<protein>
    <recommendedName>
        <fullName evidence="5">CCHC-type domain-containing protein</fullName>
    </recommendedName>
</protein>
<feature type="compositionally biased region" description="Basic residues" evidence="2">
    <location>
        <begin position="1"/>
        <end position="20"/>
    </location>
</feature>
<dbReference type="GO" id="GO:0003676">
    <property type="term" value="F:nucleic acid binding"/>
    <property type="evidence" value="ECO:0007669"/>
    <property type="project" value="InterPro"/>
</dbReference>
<keyword evidence="4" id="KW-1185">Reference proteome</keyword>
<proteinExistence type="predicted"/>
<feature type="compositionally biased region" description="Low complexity" evidence="2">
    <location>
        <begin position="97"/>
        <end position="118"/>
    </location>
</feature>
<organism evidence="3 4">
    <name type="scientific">Solanum commersonii</name>
    <name type="common">Commerson's wild potato</name>
    <name type="synonym">Commerson's nightshade</name>
    <dbReference type="NCBI Taxonomy" id="4109"/>
    <lineage>
        <taxon>Eukaryota</taxon>
        <taxon>Viridiplantae</taxon>
        <taxon>Streptophyta</taxon>
        <taxon>Embryophyta</taxon>
        <taxon>Tracheophyta</taxon>
        <taxon>Spermatophyta</taxon>
        <taxon>Magnoliopsida</taxon>
        <taxon>eudicotyledons</taxon>
        <taxon>Gunneridae</taxon>
        <taxon>Pentapetalae</taxon>
        <taxon>asterids</taxon>
        <taxon>lamiids</taxon>
        <taxon>Solanales</taxon>
        <taxon>Solanaceae</taxon>
        <taxon>Solanoideae</taxon>
        <taxon>Solaneae</taxon>
        <taxon>Solanum</taxon>
    </lineage>
</organism>